<dbReference type="GO" id="GO:0044780">
    <property type="term" value="P:bacterial-type flagellum assembly"/>
    <property type="evidence" value="ECO:0007669"/>
    <property type="project" value="InterPro"/>
</dbReference>
<sequence>MAFGGLDTNKLKGTFFQTDVLISSSIVMILLIMIIPFPTALMDFFLAINISLSLIVLLVAFYALKPLQFAVFPGMLLILTLFRLALNVGTTRLILSEGYAGSIIETFGGFIVQGNFVIGIIIFAVLVIINFVVITKGSTRIAEVAARFTLDAMPGKQMSIDADLSAGLLTDQEAKKKREEIAREADFYGAMDGASKFVRGDVIAGLLITFINIIGGLIIGTMQLGMPIGEAASKYTLLTIGDGLVSQIPALLISTAAGMIVSRAASEGNLSQELVSQLLGNPKTIVIGAAFIFVLGTLPGLPLIPFWLIAGLLLYMAYNGLQTEQKEQDEVEAEETKALSGKGDDPVENYLLVDTLELEIGYSLIPMVETDQGGDLLERMTSLRKQMASELGIIIPSIRIRDNVQLDANHYTIKMRGIQQGDGELLPGYHLTLLPSDFKPDIQGIETKDPTFGMDAIWVSGKNKSQAEKYGLSVIEAGAVITTHLMEVLKKNAHKLVDRQMVKKLIDNIKEQSPALVEELIPDGMKIGEIQKVLKRLLRERIPVKDLNTILETLADYCGQTTNTDVLNEYCRAALSETITKQFVNENNEVVVVMMDSNLESHLLSQAQQGMLNSNTLGLTPDTVEAIYKNASTIFDQMIRQGFDPILLTSPVLRFTLFEFLAPILPDINVLSYNDITQDVQFKTFDRLRIEQSEKIDAPKEPFEQPAQQSEEFVTA</sequence>
<keyword evidence="5 7" id="KW-1133">Transmembrane helix</keyword>
<feature type="transmembrane region" description="Helical" evidence="7">
    <location>
        <begin position="285"/>
        <end position="318"/>
    </location>
</feature>
<keyword evidence="7" id="KW-1006">Bacterial flagellum protein export</keyword>
<dbReference type="AlphaFoldDB" id="A0A521FJE4"/>
<feature type="transmembrane region" description="Helical" evidence="7">
    <location>
        <begin position="202"/>
        <end position="224"/>
    </location>
</feature>
<dbReference type="GO" id="GO:0005886">
    <property type="term" value="C:plasma membrane"/>
    <property type="evidence" value="ECO:0007669"/>
    <property type="project" value="UniProtKB-SubCell"/>
</dbReference>
<comment type="subcellular location">
    <subcellularLocation>
        <location evidence="1 7">Cell membrane</location>
        <topology evidence="1 7">Multi-pass membrane protein</topology>
    </subcellularLocation>
</comment>
<dbReference type="Gene3D" id="3.40.50.12790">
    <property type="entry name" value="FHIPEP family, domain 4"/>
    <property type="match status" value="1"/>
</dbReference>
<dbReference type="InterPro" id="IPR042196">
    <property type="entry name" value="FHIPEP_4"/>
</dbReference>
<dbReference type="PROSITE" id="PS00994">
    <property type="entry name" value="FHIPEP"/>
    <property type="match status" value="1"/>
</dbReference>
<dbReference type="InterPro" id="IPR006301">
    <property type="entry name" value="FlhA"/>
</dbReference>
<evidence type="ECO:0000256" key="5">
    <source>
        <dbReference type="ARBA" id="ARBA00022989"/>
    </source>
</evidence>
<gene>
    <name evidence="7" type="primary">flhA</name>
    <name evidence="9" type="ORF">SAMN06265219_11940</name>
</gene>
<keyword evidence="7" id="KW-1005">Bacterial flagellum biogenesis</keyword>
<feature type="compositionally biased region" description="Basic and acidic residues" evidence="8">
    <location>
        <begin position="694"/>
        <end position="703"/>
    </location>
</feature>
<feature type="transmembrane region" description="Helical" evidence="7">
    <location>
        <begin position="244"/>
        <end position="265"/>
    </location>
</feature>
<dbReference type="GO" id="GO:0009306">
    <property type="term" value="P:protein secretion"/>
    <property type="evidence" value="ECO:0007669"/>
    <property type="project" value="InterPro"/>
</dbReference>
<evidence type="ECO:0000256" key="6">
    <source>
        <dbReference type="ARBA" id="ARBA00023136"/>
    </source>
</evidence>
<keyword evidence="7" id="KW-0653">Protein transport</keyword>
<evidence type="ECO:0000256" key="3">
    <source>
        <dbReference type="ARBA" id="ARBA00022475"/>
    </source>
</evidence>
<dbReference type="Proteomes" id="UP000317557">
    <property type="component" value="Unassembled WGS sequence"/>
</dbReference>
<keyword evidence="7" id="KW-0813">Transport</keyword>
<dbReference type="PRINTS" id="PR00949">
    <property type="entry name" value="TYPE3IMAPROT"/>
</dbReference>
<dbReference type="EMBL" id="FXTP01000019">
    <property type="protein sequence ID" value="SMO95691.1"/>
    <property type="molecule type" value="Genomic_DNA"/>
</dbReference>
<dbReference type="InterPro" id="IPR025505">
    <property type="entry name" value="FHIPEP_CS"/>
</dbReference>
<evidence type="ECO:0000256" key="1">
    <source>
        <dbReference type="ARBA" id="ARBA00004651"/>
    </source>
</evidence>
<organism evidence="9 10">
    <name type="scientific">Gracilimonas mengyeensis</name>
    <dbReference type="NCBI Taxonomy" id="1302730"/>
    <lineage>
        <taxon>Bacteria</taxon>
        <taxon>Pseudomonadati</taxon>
        <taxon>Balneolota</taxon>
        <taxon>Balneolia</taxon>
        <taxon>Balneolales</taxon>
        <taxon>Balneolaceae</taxon>
        <taxon>Gracilimonas</taxon>
    </lineage>
</organism>
<dbReference type="Gene3D" id="1.10.8.540">
    <property type="entry name" value="FHIPEP family, domain 3"/>
    <property type="match status" value="1"/>
</dbReference>
<accession>A0A521FJE4</accession>
<keyword evidence="6 7" id="KW-0472">Membrane</keyword>
<protein>
    <recommendedName>
        <fullName evidence="7">Flagellar biosynthesis protein FlhA</fullName>
    </recommendedName>
</protein>
<feature type="transmembrane region" description="Helical" evidence="7">
    <location>
        <begin position="76"/>
        <end position="95"/>
    </location>
</feature>
<feature type="transmembrane region" description="Helical" evidence="7">
    <location>
        <begin position="44"/>
        <end position="64"/>
    </location>
</feature>
<feature type="transmembrane region" description="Helical" evidence="7">
    <location>
        <begin position="20"/>
        <end position="38"/>
    </location>
</feature>
<evidence type="ECO:0000256" key="7">
    <source>
        <dbReference type="RuleBase" id="RU364093"/>
    </source>
</evidence>
<evidence type="ECO:0000256" key="4">
    <source>
        <dbReference type="ARBA" id="ARBA00022692"/>
    </source>
</evidence>
<evidence type="ECO:0000313" key="10">
    <source>
        <dbReference type="Proteomes" id="UP000317557"/>
    </source>
</evidence>
<evidence type="ECO:0000256" key="8">
    <source>
        <dbReference type="SAM" id="MobiDB-lite"/>
    </source>
</evidence>
<reference evidence="9 10" key="1">
    <citation type="submission" date="2017-05" db="EMBL/GenBank/DDBJ databases">
        <authorList>
            <person name="Varghese N."/>
            <person name="Submissions S."/>
        </authorList>
    </citation>
    <scope>NUCLEOTIDE SEQUENCE [LARGE SCALE GENOMIC DNA]</scope>
    <source>
        <strain evidence="9 10">DSM 21985</strain>
    </source>
</reference>
<dbReference type="RefSeq" id="WP_142456134.1">
    <property type="nucleotide sequence ID" value="NZ_FXTP01000019.1"/>
</dbReference>
<evidence type="ECO:0000256" key="2">
    <source>
        <dbReference type="ARBA" id="ARBA00008835"/>
    </source>
</evidence>
<dbReference type="PIRSF" id="PIRSF005419">
    <property type="entry name" value="FlhA"/>
    <property type="match status" value="1"/>
</dbReference>
<feature type="transmembrane region" description="Helical" evidence="7">
    <location>
        <begin position="107"/>
        <end position="133"/>
    </location>
</feature>
<comment type="similarity">
    <text evidence="2 7">Belongs to the FHIPEP (flagella/HR/invasion proteins export pore) family.</text>
</comment>
<keyword evidence="9" id="KW-0969">Cilium</keyword>
<dbReference type="InterPro" id="IPR001712">
    <property type="entry name" value="T3SS_FHIPEP"/>
</dbReference>
<dbReference type="NCBIfam" id="TIGR01398">
    <property type="entry name" value="FlhA"/>
    <property type="match status" value="1"/>
</dbReference>
<keyword evidence="4 7" id="KW-0812">Transmembrane</keyword>
<dbReference type="PANTHER" id="PTHR30161">
    <property type="entry name" value="FLAGELLAR EXPORT PROTEIN, MEMBRANE FLHA SUBUNIT-RELATED"/>
    <property type="match status" value="1"/>
</dbReference>
<evidence type="ECO:0000313" key="9">
    <source>
        <dbReference type="EMBL" id="SMO95691.1"/>
    </source>
</evidence>
<keyword evidence="3 7" id="KW-1003">Cell membrane</keyword>
<dbReference type="InterPro" id="IPR042194">
    <property type="entry name" value="FHIPEP_1"/>
</dbReference>
<feature type="compositionally biased region" description="Polar residues" evidence="8">
    <location>
        <begin position="706"/>
        <end position="716"/>
    </location>
</feature>
<keyword evidence="9" id="KW-0282">Flagellum</keyword>
<name>A0A521FJE4_9BACT</name>
<keyword evidence="9" id="KW-0966">Cell projection</keyword>
<comment type="function">
    <text evidence="7">Required for formation of the rod structure of the flagellar apparatus. Together with FliI and FliH, may constitute the export apparatus of flagellin.</text>
</comment>
<dbReference type="InterPro" id="IPR042193">
    <property type="entry name" value="FHIPEP_3"/>
</dbReference>
<keyword evidence="10" id="KW-1185">Reference proteome</keyword>
<feature type="region of interest" description="Disordered" evidence="8">
    <location>
        <begin position="694"/>
        <end position="716"/>
    </location>
</feature>
<dbReference type="PANTHER" id="PTHR30161:SF1">
    <property type="entry name" value="FLAGELLAR BIOSYNTHESIS PROTEIN FLHA-RELATED"/>
    <property type="match status" value="1"/>
</dbReference>
<dbReference type="Gene3D" id="3.40.30.60">
    <property type="entry name" value="FHIPEP family, domain 1"/>
    <property type="match status" value="1"/>
</dbReference>
<dbReference type="Pfam" id="PF00771">
    <property type="entry name" value="FHIPEP"/>
    <property type="match status" value="1"/>
</dbReference>
<proteinExistence type="inferred from homology"/>
<dbReference type="OrthoDB" id="9759185at2"/>